<proteinExistence type="predicted"/>
<sequence length="520" mass="61449">MKFNSKRHLSSCQKWLNKLFSNLRMSTILLIYSFLIFCLSFSLLIACSNIQFNITANQVKNISEQLLTQQNNIALNIQSQEIIDILSFNFNTITTKMAKLSLINKWSSTLDMKINQEILHCQKSQQIDEKIQRTLVCYSNSDNFLSRKIDQNQFFKLMNLLQINQYTFDFFAVSHELYLVSFLDNHLTGYYPTKLKNETSEIVQQEWFLNYTIQLQQSNQFIPYKLTPLIRMDNYDQILSAFSIVLFDQQKVVRGVGSLLINFRNIQQFFYVSNLSIILVYDDGIILYTKSYINNSITKDLFYIYDEQKTGFNNSDWNDIKYSIKNSVKPIYKYNSLLKCYMYIKASQQPNTPLISLILTNLTFENKIIQVLDDEISKILSWYTQSSLSFITIGISILLITLIPLKFIFNSTNIVIEKMIQYLKGKFEYKLKDNLFSRIQSQSHNNSLKQLEYSYHKLDSILNESQFKKSEQCLVFENFRFIKSQNIQLNICFEQLNDYNQQLNQRQFIQLIKIPFEERG</sequence>
<name>A0A8S1LVP2_9CILI</name>
<evidence type="ECO:0000313" key="3">
    <source>
        <dbReference type="Proteomes" id="UP000692954"/>
    </source>
</evidence>
<reference evidence="2" key="1">
    <citation type="submission" date="2021-01" db="EMBL/GenBank/DDBJ databases">
        <authorList>
            <consortium name="Genoscope - CEA"/>
            <person name="William W."/>
        </authorList>
    </citation>
    <scope>NUCLEOTIDE SEQUENCE</scope>
</reference>
<dbReference type="OrthoDB" id="302944at2759"/>
<keyword evidence="1" id="KW-1133">Transmembrane helix</keyword>
<evidence type="ECO:0000313" key="2">
    <source>
        <dbReference type="EMBL" id="CAD8066684.1"/>
    </source>
</evidence>
<dbReference type="EMBL" id="CAJJDN010000022">
    <property type="protein sequence ID" value="CAD8066684.1"/>
    <property type="molecule type" value="Genomic_DNA"/>
</dbReference>
<keyword evidence="1" id="KW-0472">Membrane</keyword>
<keyword evidence="1" id="KW-0812">Transmembrane</keyword>
<comment type="caution">
    <text evidence="2">The sequence shown here is derived from an EMBL/GenBank/DDBJ whole genome shotgun (WGS) entry which is preliminary data.</text>
</comment>
<evidence type="ECO:0008006" key="4">
    <source>
        <dbReference type="Google" id="ProtNLM"/>
    </source>
</evidence>
<dbReference type="Proteomes" id="UP000692954">
    <property type="component" value="Unassembled WGS sequence"/>
</dbReference>
<feature type="transmembrane region" description="Helical" evidence="1">
    <location>
        <begin position="388"/>
        <end position="409"/>
    </location>
</feature>
<feature type="transmembrane region" description="Helical" evidence="1">
    <location>
        <begin position="21"/>
        <end position="45"/>
    </location>
</feature>
<gene>
    <name evidence="2" type="ORF">PSON_ATCC_30995.1.T0220029</name>
</gene>
<evidence type="ECO:0000256" key="1">
    <source>
        <dbReference type="SAM" id="Phobius"/>
    </source>
</evidence>
<accession>A0A8S1LVP2</accession>
<keyword evidence="3" id="KW-1185">Reference proteome</keyword>
<protein>
    <recommendedName>
        <fullName evidence="4">Transmembrane protein</fullName>
    </recommendedName>
</protein>
<dbReference type="AlphaFoldDB" id="A0A8S1LVP2"/>
<organism evidence="2 3">
    <name type="scientific">Paramecium sonneborni</name>
    <dbReference type="NCBI Taxonomy" id="65129"/>
    <lineage>
        <taxon>Eukaryota</taxon>
        <taxon>Sar</taxon>
        <taxon>Alveolata</taxon>
        <taxon>Ciliophora</taxon>
        <taxon>Intramacronucleata</taxon>
        <taxon>Oligohymenophorea</taxon>
        <taxon>Peniculida</taxon>
        <taxon>Parameciidae</taxon>
        <taxon>Paramecium</taxon>
    </lineage>
</organism>